<name>A0ABT1A1G3_9PSEU</name>
<keyword evidence="3" id="KW-1185">Reference proteome</keyword>
<dbReference type="InterPro" id="IPR036770">
    <property type="entry name" value="Ankyrin_rpt-contain_sf"/>
</dbReference>
<gene>
    <name evidence="2" type="ORF">KDL28_17440</name>
</gene>
<dbReference type="EMBL" id="JAGSOV010000037">
    <property type="protein sequence ID" value="MCO1656845.1"/>
    <property type="molecule type" value="Genomic_DNA"/>
</dbReference>
<comment type="caution">
    <text evidence="2">The sequence shown here is derived from an EMBL/GenBank/DDBJ whole genome shotgun (WGS) entry which is preliminary data.</text>
</comment>
<evidence type="ECO:0000313" key="3">
    <source>
        <dbReference type="Proteomes" id="UP001165283"/>
    </source>
</evidence>
<sequence>MPMLHFPEDPSLEHLRGQARALLRKVRAGDEQAVTLLAEHHPRAPAAPRLADAQLALARAYGFTSWPDLRRHLDAVAARTRSPHKVPAPDGTAPDPATELLRLGCLRYGGDSLLDHARATAMLAADPALGGASIHAAAATGDLPATERLLAADPAAATRSGGPFDWVPLLYLAYSRIDAPGADPLGVARLLLRHGADPDSGYLWGGICAFTALTGAFGGGEDGANQPPHRHAAALARLLLEAGADPNDAQALYNRQFGPDDAHLRLLIEFGLGREGGGPWHALLRAQGAPRALLEDQLSVAAEHDRPEWARLALDAGAHPDGLGTRHPIRHGATPYRLAIARGNLRVAELLRAAGATVPPTDPVDDLLTALLAGNRATALAADAPLLAAARARRPDAVRTAAEVGRREAVRLLAELGFDLHPAGDATPLHQAAHAGDAAMVDLLLELGADPARRDTRFDATPLDWAEHNHQDATAALLRGR</sequence>
<dbReference type="Gene3D" id="1.25.40.20">
    <property type="entry name" value="Ankyrin repeat-containing domain"/>
    <property type="match status" value="3"/>
</dbReference>
<evidence type="ECO:0000313" key="2">
    <source>
        <dbReference type="EMBL" id="MCO1656845.1"/>
    </source>
</evidence>
<dbReference type="PROSITE" id="PS50088">
    <property type="entry name" value="ANK_REPEAT"/>
    <property type="match status" value="2"/>
</dbReference>
<feature type="repeat" description="ANK" evidence="1">
    <location>
        <begin position="424"/>
        <end position="456"/>
    </location>
</feature>
<protein>
    <submittedName>
        <fullName evidence="2">Ankyrin repeat domain-containing protein</fullName>
    </submittedName>
</protein>
<dbReference type="SMART" id="SM00248">
    <property type="entry name" value="ANK"/>
    <property type="match status" value="4"/>
</dbReference>
<dbReference type="PROSITE" id="PS50297">
    <property type="entry name" value="ANK_REP_REGION"/>
    <property type="match status" value="2"/>
</dbReference>
<dbReference type="SUPFAM" id="SSF48403">
    <property type="entry name" value="Ankyrin repeat"/>
    <property type="match status" value="1"/>
</dbReference>
<reference evidence="2" key="1">
    <citation type="submission" date="2021-04" db="EMBL/GenBank/DDBJ databases">
        <title>Pseudonocardia sp. nov., isolated from sandy soil of mangrove forest.</title>
        <authorList>
            <person name="Zan Z."/>
            <person name="Huang R."/>
            <person name="Liu W."/>
        </authorList>
    </citation>
    <scope>NUCLEOTIDE SEQUENCE</scope>
    <source>
        <strain evidence="2">S2-4</strain>
    </source>
</reference>
<proteinExistence type="predicted"/>
<dbReference type="Proteomes" id="UP001165283">
    <property type="component" value="Unassembled WGS sequence"/>
</dbReference>
<dbReference type="RefSeq" id="WP_252439934.1">
    <property type="nucleotide sequence ID" value="NZ_JAGSOV010000037.1"/>
</dbReference>
<organism evidence="2 3">
    <name type="scientific">Pseudonocardia humida</name>
    <dbReference type="NCBI Taxonomy" id="2800819"/>
    <lineage>
        <taxon>Bacteria</taxon>
        <taxon>Bacillati</taxon>
        <taxon>Actinomycetota</taxon>
        <taxon>Actinomycetes</taxon>
        <taxon>Pseudonocardiales</taxon>
        <taxon>Pseudonocardiaceae</taxon>
        <taxon>Pseudonocardia</taxon>
    </lineage>
</organism>
<keyword evidence="1" id="KW-0040">ANK repeat</keyword>
<accession>A0ABT1A1G3</accession>
<feature type="repeat" description="ANK" evidence="1">
    <location>
        <begin position="331"/>
        <end position="363"/>
    </location>
</feature>
<dbReference type="PANTHER" id="PTHR46224">
    <property type="entry name" value="ANKYRIN REPEAT FAMILY PROTEIN"/>
    <property type="match status" value="1"/>
</dbReference>
<dbReference type="Pfam" id="PF12796">
    <property type="entry name" value="Ank_2"/>
    <property type="match status" value="1"/>
</dbReference>
<dbReference type="InterPro" id="IPR051616">
    <property type="entry name" value="Cul2-RING_E3_ligase_SR"/>
</dbReference>
<dbReference type="PANTHER" id="PTHR46224:SF64">
    <property type="entry name" value="IQ MOTIF AND ANKYRIN REPEAT DOMAIN-CONTAINING PROTEIN 1"/>
    <property type="match status" value="1"/>
</dbReference>
<evidence type="ECO:0000256" key="1">
    <source>
        <dbReference type="PROSITE-ProRule" id="PRU00023"/>
    </source>
</evidence>
<dbReference type="InterPro" id="IPR002110">
    <property type="entry name" value="Ankyrin_rpt"/>
</dbReference>